<reference evidence="7 8" key="1">
    <citation type="journal article" date="2020" name="ISME J.">
        <title>Uncovering the hidden diversity of litter-decomposition mechanisms in mushroom-forming fungi.</title>
        <authorList>
            <person name="Floudas D."/>
            <person name="Bentzer J."/>
            <person name="Ahren D."/>
            <person name="Johansson T."/>
            <person name="Persson P."/>
            <person name="Tunlid A."/>
        </authorList>
    </citation>
    <scope>NUCLEOTIDE SEQUENCE [LARGE SCALE GENOMIC DNA]</scope>
    <source>
        <strain evidence="7 8">CBS 406.79</strain>
    </source>
</reference>
<dbReference type="Pfam" id="PF13087">
    <property type="entry name" value="AAA_12"/>
    <property type="match status" value="1"/>
</dbReference>
<dbReference type="PANTHER" id="PTHR43392">
    <property type="entry name" value="AAA-TYPE ATPASE FAMILY PROTEIN / ANKYRIN REPEAT FAMILY PROTEIN"/>
    <property type="match status" value="1"/>
</dbReference>
<dbReference type="CDD" id="cd06008">
    <property type="entry name" value="NF-X1-zinc-finger"/>
    <property type="match status" value="1"/>
</dbReference>
<feature type="domain" description="AAA+ ATPase" evidence="6">
    <location>
        <begin position="482"/>
        <end position="811"/>
    </location>
</feature>
<keyword evidence="3" id="KW-0067">ATP-binding</keyword>
<dbReference type="OrthoDB" id="2423195at2759"/>
<comment type="similarity">
    <text evidence="1">Belongs to the CbxX/CfxQ family.</text>
</comment>
<proteinExistence type="inferred from homology"/>
<dbReference type="InterPro" id="IPR047187">
    <property type="entry name" value="SF1_C_Upf1"/>
</dbReference>
<keyword evidence="2" id="KW-0547">Nucleotide-binding</keyword>
<dbReference type="GO" id="GO:0004386">
    <property type="term" value="F:helicase activity"/>
    <property type="evidence" value="ECO:0007669"/>
    <property type="project" value="InterPro"/>
</dbReference>
<feature type="compositionally biased region" description="Polar residues" evidence="5">
    <location>
        <begin position="1283"/>
        <end position="1293"/>
    </location>
</feature>
<feature type="coiled-coil region" evidence="4">
    <location>
        <begin position="2240"/>
        <end position="2339"/>
    </location>
</feature>
<dbReference type="GO" id="GO:0016887">
    <property type="term" value="F:ATP hydrolysis activity"/>
    <property type="evidence" value="ECO:0007669"/>
    <property type="project" value="InterPro"/>
</dbReference>
<feature type="domain" description="AAA+ ATPase" evidence="6">
    <location>
        <begin position="1649"/>
        <end position="1793"/>
    </location>
</feature>
<feature type="domain" description="AAA+ ATPase" evidence="6">
    <location>
        <begin position="1931"/>
        <end position="2068"/>
    </location>
</feature>
<feature type="region of interest" description="Disordered" evidence="5">
    <location>
        <begin position="1233"/>
        <end position="1302"/>
    </location>
</feature>
<evidence type="ECO:0000256" key="1">
    <source>
        <dbReference type="ARBA" id="ARBA00010378"/>
    </source>
</evidence>
<dbReference type="InterPro" id="IPR041679">
    <property type="entry name" value="DNA2/NAM7-like_C"/>
</dbReference>
<feature type="compositionally biased region" description="Low complexity" evidence="5">
    <location>
        <begin position="2199"/>
        <end position="2208"/>
    </location>
</feature>
<dbReference type="FunFam" id="3.40.50.300:FF:000216">
    <property type="entry name" value="Type VII secretion ATPase EccA"/>
    <property type="match status" value="2"/>
</dbReference>
<dbReference type="InterPro" id="IPR027417">
    <property type="entry name" value="P-loop_NTPase"/>
</dbReference>
<dbReference type="PANTHER" id="PTHR43392:SF2">
    <property type="entry name" value="AAA-TYPE ATPASE FAMILY PROTEIN _ ANKYRIN REPEAT FAMILY PROTEIN"/>
    <property type="match status" value="1"/>
</dbReference>
<protein>
    <recommendedName>
        <fullName evidence="6">AAA+ ATPase domain-containing protein</fullName>
    </recommendedName>
</protein>
<comment type="caution">
    <text evidence="7">The sequence shown here is derived from an EMBL/GenBank/DDBJ whole genome shotgun (WGS) entry which is preliminary data.</text>
</comment>
<dbReference type="GO" id="GO:0005524">
    <property type="term" value="F:ATP binding"/>
    <property type="evidence" value="ECO:0007669"/>
    <property type="project" value="UniProtKB-KW"/>
</dbReference>
<dbReference type="CDD" id="cd18808">
    <property type="entry name" value="SF1_C_Upf1"/>
    <property type="match status" value="1"/>
</dbReference>
<dbReference type="InterPro" id="IPR041627">
    <property type="entry name" value="AAA_lid_6"/>
</dbReference>
<keyword evidence="8" id="KW-1185">Reference proteome</keyword>
<dbReference type="Gene3D" id="3.40.50.300">
    <property type="entry name" value="P-loop containing nucleotide triphosphate hydrolases"/>
    <property type="match status" value="5"/>
</dbReference>
<dbReference type="CDD" id="cd06503">
    <property type="entry name" value="ATP-synt_Fo_b"/>
    <property type="match status" value="1"/>
</dbReference>
<name>A0A8H5MDE4_9AGAR</name>
<dbReference type="EMBL" id="JAACJN010000019">
    <property type="protein sequence ID" value="KAF5389873.1"/>
    <property type="molecule type" value="Genomic_DNA"/>
</dbReference>
<dbReference type="FunFam" id="1.10.8.60:FF:000160">
    <property type="entry name" value="WGS project CABT00000000 data, contig 2.55"/>
    <property type="match status" value="1"/>
</dbReference>
<evidence type="ECO:0000256" key="5">
    <source>
        <dbReference type="SAM" id="MobiDB-lite"/>
    </source>
</evidence>
<evidence type="ECO:0000313" key="7">
    <source>
        <dbReference type="EMBL" id="KAF5389873.1"/>
    </source>
</evidence>
<dbReference type="InterPro" id="IPR003593">
    <property type="entry name" value="AAA+_ATPase"/>
</dbReference>
<dbReference type="SUPFAM" id="SSF52540">
    <property type="entry name" value="P-loop containing nucleoside triphosphate hydrolases"/>
    <property type="match status" value="4"/>
</dbReference>
<dbReference type="CDD" id="cd00009">
    <property type="entry name" value="AAA"/>
    <property type="match status" value="3"/>
</dbReference>
<dbReference type="PRINTS" id="PR00819">
    <property type="entry name" value="CBXCFQXSUPER"/>
</dbReference>
<dbReference type="Gene3D" id="1.10.8.60">
    <property type="match status" value="2"/>
</dbReference>
<feature type="compositionally biased region" description="Low complexity" evidence="5">
    <location>
        <begin position="1235"/>
        <end position="1282"/>
    </location>
</feature>
<feature type="region of interest" description="Disordered" evidence="5">
    <location>
        <begin position="2162"/>
        <end position="2230"/>
    </location>
</feature>
<evidence type="ECO:0000313" key="8">
    <source>
        <dbReference type="Proteomes" id="UP000518752"/>
    </source>
</evidence>
<organism evidence="7 8">
    <name type="scientific">Collybiopsis confluens</name>
    <dbReference type="NCBI Taxonomy" id="2823264"/>
    <lineage>
        <taxon>Eukaryota</taxon>
        <taxon>Fungi</taxon>
        <taxon>Dikarya</taxon>
        <taxon>Basidiomycota</taxon>
        <taxon>Agaricomycotina</taxon>
        <taxon>Agaricomycetes</taxon>
        <taxon>Agaricomycetidae</taxon>
        <taxon>Agaricales</taxon>
        <taxon>Marasmiineae</taxon>
        <taxon>Omphalotaceae</taxon>
        <taxon>Collybiopsis</taxon>
    </lineage>
</organism>
<sequence length="2374" mass="264576">MDRTSQLKKVFEGVLKGSISISPQRSAGFLDAIVNQEDPATCMSKLTSSTKGLDALQDCMRYDLSPNFLNQRGTAILSYLQDPRMKDIAGGMFLEQVLRKIVDPPIFWNAFIAAFRSGKLEELGQIAFAGLFLQLLSLSPVDEAHRDLGEDRQLMDMILESPNPPVRSLGAKIKSALSATEGKAAVASGGFKPGGRHDNDFANFRDIAILPTSSEISSTEASFLRTSDFLGDPQTLDQRVETYLDNTFRLLREDMMCEMREEVLIATKQKKGFHRGLILSGFKLLDMHATPDDNRRAKWGIQLQCETDPPFFKKTKPTPKDRKAFLDENRTRYFRHGTLTCLMIADEIVAFPTLHRDENLLVKQPSVLVLQIEGSPTAPALLKLKSARIQDIRVILIDTAVFSYDPVLKAIKNMKEVPVSSELLFWDKDFRIGFPEDIDARLENLVSVLLRNPRSDLQGPLNLSKTIILEKSQHASLLSALTQSLSLIQGPPGTGKSFIGALLGKIIHDFTNETILVVCYTNHALDQFLEDLLDIGIPSDNIVRLGGKSTDRTAPMSLNNLQRNRAGPKLMKSDWQQIDMLKTEAANIHNKLKSRFEQFQSININLGHILDYLEYTDDEEDMRFFDALSVPSMPDEDEVRVGKGGKAVSSTYLLDAWMKNGPPGMFKDHPGVKNARGIWNMSLEARQACVSRWKGNIIRESSEDIHGLVEQYNTCLSQIDDVFMRKDGELVGSKRIIGCTTTAAAKYNEVIRAAKPEMLLVEEAGEILESHILTSLNPKTKQIVLIGDHQQLRPKVNDYRLTVEKGEGYNLNMSLFERLVLKGYPHETLLEQHRMRPEISSLIREITYPKLVDAAKTRNRPLLRGLQDVVIFVNHAHPEDAFNVKDCEDLTSSSSKENTYEAQMVLKTVRYLAQQGYRTDEMTILTPYLGQLQKLKKTLAAENDPILNDLDTHDLIRAGLVSPATAGVGKRKIRLATIGEESDIIIASLTRSNPNRDIGFMSQPERLNVLLSRARNGLIMIGNSDTFSKARKGGDLWTNFFRLLKQGNHIYEGLPIKCERHPTRTSLLRQAVDFDNETPDGGCSEDCGAMLKCGVHRCPSKCHQLSDHSRMPCDVIVQSTCPQNHHQKWKCSQGAPPSCRKCDQEAAEFKRKQQQALDIQLKRDAQKAQYERELKELNDKIAAEIQTTKDTEDERQRQEALELKRKDLEQIRAQNASKLSNLQSLFSGFRSSMFPTTSSSTSSSQTSAPSPLTPTSPSSSLPPAQSHPLSSALSTSSFAGPSVQTSATPSTRAPPSASELEWQRRKKFDGASNDAIDDLMKLTGLEEVKEQVLTIKDKIDLAARQGTSISNERFNVCMLGNPGTGIYSNDPMNAKDADTRPSGKTTVARIYARFLSSTGVLPGSHFIETTGSRLANDGVDGIKKHIEEVINAGGGAIFIDEAYQLVNGNSMQGSQVLDFVLAEMENNVGKVVFILAGYHKQMEKFFEHNPGLPSRVPYNLNFKDYTDEQLLIMLKRLIEKKYQGKMGVEGGIEGLYVRIAIRRLGRGRGKEGFGNARALENVFTRVTERQAKRIGEERKHGRRPNDFLIVKEDLIGPEPNGALQQSASWKKLQKLIGLSAVKETVQNLCDTLCTNYLRELKEAKPVEFSLNRVFTGSPGTGKTTVAKLYGQILADLGLLSNGEGTSFIVVKNPSDFIGAHLGQSEEKTKAILASTVGKVLVIDEAYGLYGGSQNNGNADSFKTAVIDTIVAEVQSVPGEDRCVLLLGYREQMEEMFQNVNPGLSRRFAIENPFQFDDFTESELMEVLELKMRESDISASNDAKTVAREFLDRARRRPNFGNGGDVQNLLDNAKMRFQSRQKSLPYNQRPADIILQPADFDPEFDRQSQASVNLTKLFEDLVGCDEIVQKLGNYQQQAINLKRAGKDARKQIPTCFVFKGPPGTGKTTVARKMGQVFYDMGFLSSKEVVECSASDLVGQYVGHTGPKVQKKFEQALGRVLFIDEAYGLGEGRFAQEAIDEIVSILTQNKFMSKLVVILAGYDDDMNRLMAVNSGLSSRFPETVIFKNMDHKHCLDVLEKNLKAVDVLIDGFGDHSSALYVQMAIIIDQLSSLPGWGNIRDVVTLSNKMIGEAYTPNSTGALPFKLPTERAIAIMRDMLSERQSRAVSQSSLARNVQRRASNPPEAELNPPTPPPPPPPSISTATSTAAKKPPPPPPKKPRGPKTGNGRDPGVSEAVWRQLLQDKKAAEKAARERVEQVREMERQIREAREKEANEARQRILLQEQAKAKALDEARIQALKREQEQARLRAIQAAAERRRIENALQAKREEQRRESQIQQKLRNMGVCVQGFQWIKQPHGYRCAGGSHFVDDAALR</sequence>
<dbReference type="InterPro" id="IPR041677">
    <property type="entry name" value="DNA2/NAM7_AAA_11"/>
</dbReference>
<dbReference type="SMART" id="SM00382">
    <property type="entry name" value="AAA"/>
    <property type="match status" value="4"/>
</dbReference>
<feature type="compositionally biased region" description="Polar residues" evidence="5">
    <location>
        <begin position="2163"/>
        <end position="2178"/>
    </location>
</feature>
<dbReference type="FunFam" id="3.40.50.300:FF:001660">
    <property type="entry name" value="NF-X1 finger and helicase protein, putative"/>
    <property type="match status" value="1"/>
</dbReference>
<dbReference type="CDD" id="cd17936">
    <property type="entry name" value="EEXXEc_NFX1"/>
    <property type="match status" value="1"/>
</dbReference>
<accession>A0A8H5MDE4</accession>
<feature type="domain" description="AAA+ ATPase" evidence="6">
    <location>
        <begin position="1377"/>
        <end position="1506"/>
    </location>
</feature>
<evidence type="ECO:0000256" key="4">
    <source>
        <dbReference type="SAM" id="Coils"/>
    </source>
</evidence>
<dbReference type="Pfam" id="PF00004">
    <property type="entry name" value="AAA"/>
    <property type="match status" value="3"/>
</dbReference>
<dbReference type="InterPro" id="IPR003959">
    <property type="entry name" value="ATPase_AAA_core"/>
</dbReference>
<feature type="coiled-coil region" evidence="4">
    <location>
        <begin position="1160"/>
        <end position="1211"/>
    </location>
</feature>
<feature type="compositionally biased region" description="Pro residues" evidence="5">
    <location>
        <begin position="2188"/>
        <end position="2198"/>
    </location>
</feature>
<evidence type="ECO:0000259" key="6">
    <source>
        <dbReference type="SMART" id="SM00382"/>
    </source>
</evidence>
<keyword evidence="4" id="KW-0175">Coiled coil</keyword>
<dbReference type="Pfam" id="PF17866">
    <property type="entry name" value="AAA_lid_6"/>
    <property type="match status" value="1"/>
</dbReference>
<dbReference type="InterPro" id="IPR050773">
    <property type="entry name" value="CbxX/CfxQ_RuBisCO_ESX"/>
</dbReference>
<dbReference type="Pfam" id="PF13086">
    <property type="entry name" value="AAA_11"/>
    <property type="match status" value="1"/>
</dbReference>
<dbReference type="InterPro" id="IPR000641">
    <property type="entry name" value="CbxX/CfxQ"/>
</dbReference>
<evidence type="ECO:0000256" key="2">
    <source>
        <dbReference type="ARBA" id="ARBA00022741"/>
    </source>
</evidence>
<evidence type="ECO:0000256" key="3">
    <source>
        <dbReference type="ARBA" id="ARBA00022840"/>
    </source>
</evidence>
<gene>
    <name evidence="7" type="ORF">D9757_003572</name>
</gene>
<dbReference type="Proteomes" id="UP000518752">
    <property type="component" value="Unassembled WGS sequence"/>
</dbReference>